<comment type="caution">
    <text evidence="1">The sequence shown here is derived from an EMBL/GenBank/DDBJ whole genome shotgun (WGS) entry which is preliminary data.</text>
</comment>
<reference evidence="1 2" key="1">
    <citation type="submission" date="2021-06" db="EMBL/GenBank/DDBJ databases">
        <authorList>
            <person name="Palmer J.M."/>
        </authorList>
    </citation>
    <scope>NUCLEOTIDE SEQUENCE [LARGE SCALE GENOMIC DNA]</scope>
    <source>
        <strain evidence="1 2">XC_2019</strain>
        <tissue evidence="1">Muscle</tissue>
    </source>
</reference>
<evidence type="ECO:0000313" key="2">
    <source>
        <dbReference type="Proteomes" id="UP001434883"/>
    </source>
</evidence>
<dbReference type="Proteomes" id="UP001434883">
    <property type="component" value="Unassembled WGS sequence"/>
</dbReference>
<accession>A0ABV0RC16</accession>
<sequence length="219" mass="24971">MISSHYCCHLINLLLHGEKESDQRKSREWKGASEMGTLQWSPCLVFLHHHWFLLLFHLLTFSYPPLLPSLLRPLYLSPVLLALVNQAHQNQSLGYPMGKQKDLEMRIDCPGLYPARCSGCCCYWPGSQRLNSYCLGTGHLHCHSPSIGLQLRLEVEQWKELSFRSSVLMLEGRVGLVCGRLPLLSSLTPLLRPLRMGICKVHRKGKTLRDGPKCSMFMC</sequence>
<name>A0ABV0RC16_9TELE</name>
<organism evidence="1 2">
    <name type="scientific">Xenoophorus captivus</name>
    <dbReference type="NCBI Taxonomy" id="1517983"/>
    <lineage>
        <taxon>Eukaryota</taxon>
        <taxon>Metazoa</taxon>
        <taxon>Chordata</taxon>
        <taxon>Craniata</taxon>
        <taxon>Vertebrata</taxon>
        <taxon>Euteleostomi</taxon>
        <taxon>Actinopterygii</taxon>
        <taxon>Neopterygii</taxon>
        <taxon>Teleostei</taxon>
        <taxon>Neoteleostei</taxon>
        <taxon>Acanthomorphata</taxon>
        <taxon>Ovalentaria</taxon>
        <taxon>Atherinomorphae</taxon>
        <taxon>Cyprinodontiformes</taxon>
        <taxon>Goodeidae</taxon>
        <taxon>Xenoophorus</taxon>
    </lineage>
</organism>
<dbReference type="EMBL" id="JAHRIN010042228">
    <property type="protein sequence ID" value="MEQ2205695.1"/>
    <property type="molecule type" value="Genomic_DNA"/>
</dbReference>
<proteinExistence type="predicted"/>
<protein>
    <submittedName>
        <fullName evidence="1">Uncharacterized protein</fullName>
    </submittedName>
</protein>
<gene>
    <name evidence="1" type="ORF">XENOCAPTIV_009819</name>
</gene>
<evidence type="ECO:0000313" key="1">
    <source>
        <dbReference type="EMBL" id="MEQ2205695.1"/>
    </source>
</evidence>
<keyword evidence="2" id="KW-1185">Reference proteome</keyword>